<dbReference type="Proteomes" id="UP000598271">
    <property type="component" value="Unassembled WGS sequence"/>
</dbReference>
<dbReference type="InterPro" id="IPR017853">
    <property type="entry name" value="GH"/>
</dbReference>
<dbReference type="NCBIfam" id="TIGR00217">
    <property type="entry name" value="malQ"/>
    <property type="match status" value="1"/>
</dbReference>
<keyword evidence="5 10" id="KW-0328">Glycosyltransferase</keyword>
<evidence type="ECO:0000256" key="4">
    <source>
        <dbReference type="ARBA" id="ARBA00020295"/>
    </source>
</evidence>
<keyword evidence="7 10" id="KW-0119">Carbohydrate metabolism</keyword>
<dbReference type="PANTHER" id="PTHR32438:SF5">
    <property type="entry name" value="4-ALPHA-GLUCANOTRANSFERASE DPE1, CHLOROPLASTIC_AMYLOPLASTIC"/>
    <property type="match status" value="1"/>
</dbReference>
<dbReference type="SMART" id="SM00642">
    <property type="entry name" value="Aamy"/>
    <property type="match status" value="1"/>
</dbReference>
<dbReference type="Pfam" id="PF00128">
    <property type="entry name" value="Alpha-amylase"/>
    <property type="match status" value="1"/>
</dbReference>
<comment type="catalytic activity">
    <reaction evidence="1 10">
        <text>Transfers a segment of a (1-&gt;4)-alpha-D-glucan to a new position in an acceptor, which may be glucose or a (1-&gt;4)-alpha-D-glucan.</text>
        <dbReference type="EC" id="2.4.1.25"/>
    </reaction>
</comment>
<dbReference type="SUPFAM" id="SSF51445">
    <property type="entry name" value="(Trans)glycosidases"/>
    <property type="match status" value="2"/>
</dbReference>
<dbReference type="NCBIfam" id="NF011080">
    <property type="entry name" value="PRK14508.1-3"/>
    <property type="match status" value="1"/>
</dbReference>
<reference evidence="12 13" key="1">
    <citation type="journal article" date="2014" name="Int. J. Syst. Evol. Microbiol.">
        <title>Complete genome sequence of Corynebacterium casei LMG S-19264T (=DSM 44701T), isolated from a smear-ripened cheese.</title>
        <authorList>
            <consortium name="US DOE Joint Genome Institute (JGI-PGF)"/>
            <person name="Walter F."/>
            <person name="Albersmeier A."/>
            <person name="Kalinowski J."/>
            <person name="Ruckert C."/>
        </authorList>
    </citation>
    <scope>NUCLEOTIDE SEQUENCE [LARGE SCALE GENOMIC DNA]</scope>
    <source>
        <strain evidence="12 13">KCTC 12866</strain>
    </source>
</reference>
<dbReference type="EC" id="2.4.1.25" evidence="3 10"/>
<feature type="domain" description="Glycosyl hydrolase family 13 catalytic" evidence="11">
    <location>
        <begin position="4"/>
        <end position="771"/>
    </location>
</feature>
<evidence type="ECO:0000256" key="5">
    <source>
        <dbReference type="ARBA" id="ARBA00022676"/>
    </source>
</evidence>
<evidence type="ECO:0000256" key="6">
    <source>
        <dbReference type="ARBA" id="ARBA00022679"/>
    </source>
</evidence>
<dbReference type="Gene3D" id="3.30.750.90">
    <property type="match status" value="1"/>
</dbReference>
<dbReference type="InterPro" id="IPR006047">
    <property type="entry name" value="GH13_cat_dom"/>
</dbReference>
<evidence type="ECO:0000256" key="3">
    <source>
        <dbReference type="ARBA" id="ARBA00012560"/>
    </source>
</evidence>
<dbReference type="NCBIfam" id="TIGR02401">
    <property type="entry name" value="trehalose_TreY"/>
    <property type="match status" value="1"/>
</dbReference>
<dbReference type="Pfam" id="PF02446">
    <property type="entry name" value="Glyco_hydro_77"/>
    <property type="match status" value="1"/>
</dbReference>
<evidence type="ECO:0000256" key="7">
    <source>
        <dbReference type="ARBA" id="ARBA00023277"/>
    </source>
</evidence>
<evidence type="ECO:0000313" key="13">
    <source>
        <dbReference type="Proteomes" id="UP000598271"/>
    </source>
</evidence>
<sequence length="1408" mass="161062">MNNPIATYRLQFHKDFTFKDLRDLIPYLHDLGVGTIYASPVFKSTEGSTHGYDGVDPNQIDPEIGTLEELKSISDTLKELGMGWLQDIVPNHMAFHSENPWLTDLLEKGRQSPYSSYFDIAWNSRLFQGKLMVPFLGSDLTEILQQGTIGVEYDGRRFVLKYEDATYPLSPESYLLVLDSDLCQGTQALQQIVTQIRQINEIEDSAVFSSRWDELLTQLTSLKEGQAEGAIIEACLDKLNADKALLQKVIDRQSYVLCNWQKTEQQINFRRFFTINGLICLNIQNPEVFANYHHLTRSLVQEGVFQGLRIDHIDGLFDPADYMTKIRELAGKDTFVVVEKILERAEELPEDWPIQGTTGYEFLAWVNNLMTDATSEKLFSDFYRQLTGTDQTLEEQLLAKKSCILYEQMAGELDNLLHLFLELDLVEKEVIENLGSDTFKKVIGSFLIHCPVYRYYGNELPFNPSEAAALAQILNMVKEKQPELSEGVSEFGKVLLERTDYGDPEYNASVLQFYQRCMQFTGPLMAKGGEDTLMYTNNRFVGHNDVGDSPENFGLDTKDFHEKMKNRQKNWPLGLNATSTHDTKRGEDVRARLNVLTELSSEFFEHIRRWRDLNAPLKESGNIPNSNDEYLLYQTLLGAFPIDVEGEKDFGDRLEEYIQKALREAKVHTNWAEPNEAYEDGAKRFARSLLDKKSPFWQDFARFHQDVAEFGIINSLAQTLLKFTLPGTPDVYQGCELWDFSLVDPDNRRPVDFAKRKQLLAKFEKTDDQQDLLKQLWQDRHDAGIKLWLTRQLFHLRRQNARLFSEGSYIPLKVEGALKERVFAFARVHRQTALIVAVPLQTASVCRAQQTDFFGIDWQDTKIALPPRLDSPWELVLNGTQETYQDKIPVAGLFQRFPAAILKGVKPVNKRRAGILLHISSLSSPFGIGDLGPEAYRFADFLNRSKQRVWQLLPLNPTESGQGHSPYSALSSQAGNSLLISPELLAEAGLLDGVDLADYQLPESSKVDFEKAEQVRNELLEKAYGNFKSKKDESATRNFEKFCLENEQWLEDFSLYMVLRNQHNQKPWTEWEEQYRLRDAGSLSVFSTENAEAIRFVKWVQFVFDTQWKSLKNYCHNLDIKLLGDMPFYVSYNSSDVWSNRDLFMLDEDGKIAGIAGVPPDAFSATGQLWGMPVFAWKKHKEDGYQWWIHRLKKNVELFDLVRLDHFRAFVDYWVVPGGEKVASNGKWEAGPDAEFFQAVEQALGKLPFIAEDLGEISPAVYALRDQFRLPGMKVLQFSFDENMPQSDHIPHAYSPNFIAYTGTHDNNTMVGWYRKDADEATRNRFETYAGTAVDELNIGRLAARLVYSSVAETAILPAQDALGLDESAKMNSPGTGNDNWAWRLLPGQLDKATETDLAQWTVLYDRD</sequence>
<comment type="caution">
    <text evidence="12">The sequence shown here is derived from an EMBL/GenBank/DDBJ whole genome shotgun (WGS) entry which is preliminary data.</text>
</comment>
<proteinExistence type="inferred from homology"/>
<evidence type="ECO:0000256" key="9">
    <source>
        <dbReference type="ARBA" id="ARBA00031501"/>
    </source>
</evidence>
<dbReference type="GO" id="GO:0005975">
    <property type="term" value="P:carbohydrate metabolic process"/>
    <property type="evidence" value="ECO:0007669"/>
    <property type="project" value="InterPro"/>
</dbReference>
<protein>
    <recommendedName>
        <fullName evidence="4 10">4-alpha-glucanotransferase</fullName>
        <ecNumber evidence="3 10">2.4.1.25</ecNumber>
    </recommendedName>
    <alternativeName>
        <fullName evidence="8 10">Amylomaltase</fullName>
    </alternativeName>
    <alternativeName>
        <fullName evidence="9 10">Disproportionating enzyme</fullName>
    </alternativeName>
</protein>
<evidence type="ECO:0000256" key="8">
    <source>
        <dbReference type="ARBA" id="ARBA00031423"/>
    </source>
</evidence>
<comment type="similarity">
    <text evidence="2 10">Belongs to the disproportionating enzyme family.</text>
</comment>
<dbReference type="Gene3D" id="3.30.1590.10">
    <property type="entry name" value="Maltooligosyl trehalose synthase, domain 2"/>
    <property type="match status" value="1"/>
</dbReference>
<accession>A0A8J3GAI7</accession>
<name>A0A8J3GAI7_9BACT</name>
<keyword evidence="13" id="KW-1185">Reference proteome</keyword>
<dbReference type="EMBL" id="BMXF01000003">
    <property type="protein sequence ID" value="GHB75113.1"/>
    <property type="molecule type" value="Genomic_DNA"/>
</dbReference>
<organism evidence="12 13">
    <name type="scientific">Persicitalea jodogahamensis</name>
    <dbReference type="NCBI Taxonomy" id="402147"/>
    <lineage>
        <taxon>Bacteria</taxon>
        <taxon>Pseudomonadati</taxon>
        <taxon>Bacteroidota</taxon>
        <taxon>Cytophagia</taxon>
        <taxon>Cytophagales</taxon>
        <taxon>Spirosomataceae</taxon>
        <taxon>Persicitalea</taxon>
    </lineage>
</organism>
<keyword evidence="6 10" id="KW-0808">Transferase</keyword>
<evidence type="ECO:0000313" key="12">
    <source>
        <dbReference type="EMBL" id="GHB75113.1"/>
    </source>
</evidence>
<dbReference type="PANTHER" id="PTHR32438">
    <property type="entry name" value="4-ALPHA-GLUCANOTRANSFERASE DPE1, CHLOROPLASTIC/AMYLOPLASTIC"/>
    <property type="match status" value="1"/>
</dbReference>
<evidence type="ECO:0000256" key="2">
    <source>
        <dbReference type="ARBA" id="ARBA00005684"/>
    </source>
</evidence>
<dbReference type="GO" id="GO:0004134">
    <property type="term" value="F:4-alpha-glucanotransferase activity"/>
    <property type="evidence" value="ECO:0007669"/>
    <property type="project" value="UniProtKB-EC"/>
</dbReference>
<gene>
    <name evidence="12" type="ORF">GCM10007390_31070</name>
</gene>
<evidence type="ECO:0000256" key="1">
    <source>
        <dbReference type="ARBA" id="ARBA00000439"/>
    </source>
</evidence>
<evidence type="ECO:0000256" key="10">
    <source>
        <dbReference type="RuleBase" id="RU361207"/>
    </source>
</evidence>
<dbReference type="RefSeq" id="WP_189565451.1">
    <property type="nucleotide sequence ID" value="NZ_BMXF01000003.1"/>
</dbReference>
<dbReference type="CDD" id="cd11336">
    <property type="entry name" value="AmyAc_MTSase"/>
    <property type="match status" value="1"/>
</dbReference>
<dbReference type="InterPro" id="IPR003385">
    <property type="entry name" value="Glyco_hydro_77"/>
</dbReference>
<dbReference type="InterPro" id="IPR012767">
    <property type="entry name" value="Trehalose_TreY"/>
</dbReference>
<dbReference type="Gene3D" id="3.20.20.80">
    <property type="entry name" value="Glycosidases"/>
    <property type="match status" value="4"/>
</dbReference>
<evidence type="ECO:0000259" key="11">
    <source>
        <dbReference type="SMART" id="SM00642"/>
    </source>
</evidence>